<feature type="region of interest" description="Disordered" evidence="5">
    <location>
        <begin position="643"/>
        <end position="798"/>
    </location>
</feature>
<gene>
    <name evidence="8 9" type="primary">LOC106457731</name>
</gene>
<feature type="compositionally biased region" description="Polar residues" evidence="5">
    <location>
        <begin position="661"/>
        <end position="688"/>
    </location>
</feature>
<feature type="region of interest" description="Disordered" evidence="5">
    <location>
        <begin position="813"/>
        <end position="879"/>
    </location>
</feature>
<dbReference type="Gene3D" id="3.60.40.10">
    <property type="entry name" value="PPM-type phosphatase domain"/>
    <property type="match status" value="1"/>
</dbReference>
<feature type="compositionally biased region" description="Basic and acidic residues" evidence="5">
    <location>
        <begin position="1343"/>
        <end position="1355"/>
    </location>
</feature>
<feature type="compositionally biased region" description="Low complexity" evidence="5">
    <location>
        <begin position="723"/>
        <end position="737"/>
    </location>
</feature>
<dbReference type="PROSITE" id="PS51746">
    <property type="entry name" value="PPM_2"/>
    <property type="match status" value="1"/>
</dbReference>
<dbReference type="Pfam" id="PF00481">
    <property type="entry name" value="PP2C"/>
    <property type="match status" value="1"/>
</dbReference>
<feature type="region of interest" description="Disordered" evidence="5">
    <location>
        <begin position="593"/>
        <end position="619"/>
    </location>
</feature>
<evidence type="ECO:0000256" key="2">
    <source>
        <dbReference type="ARBA" id="ARBA00022801"/>
    </source>
</evidence>
<dbReference type="CDD" id="cd00143">
    <property type="entry name" value="PP2Cc"/>
    <property type="match status" value="1"/>
</dbReference>
<keyword evidence="3 4" id="KW-0904">Protein phosphatase</keyword>
<feature type="compositionally biased region" description="Polar residues" evidence="5">
    <location>
        <begin position="415"/>
        <end position="424"/>
    </location>
</feature>
<keyword evidence="2 4" id="KW-0378">Hydrolase</keyword>
<evidence type="ECO:0000256" key="3">
    <source>
        <dbReference type="ARBA" id="ARBA00022912"/>
    </source>
</evidence>
<evidence type="ECO:0000256" key="1">
    <source>
        <dbReference type="ARBA" id="ARBA00022723"/>
    </source>
</evidence>
<sequence length="1520" mass="167717">MPLLFSCRLVKSSSRRSRSRGKTWKLETDEERTEPVECGNELIDAIQLHSQVINFVHELAQYWKYQYQDMISTSIWPRPPVHEVSVCAIKNTRRKMEDRHVVLHDLNVACQLQNVTQHSYYAIFDGHAGTEAASYAAAHLHWNIVQHPAFLTDTPNAMKEAFKLTDRHLLDRSFREGIKSGCTAVCCLIREDTLYLAWLGDSQAVVVREGVPLGVMSLHKPDREDERLRIEKEGGCVLFIGTWRVNGTLAVSRALGDPEHKPYVSCEPDVITVNLDGTEDFVILGCDGLWDRMTPSDIITSVYCYVKESPNNVENLSSHLVYQAKDKGSSDNITAIVVFLRAPVDLVNRPIPAPVMFPQLQGESGTFNGTTVSCGATMSSHDPQLFQNNNEYQSEYNQWNLKSPFIGSDGERQQSEFSLSNQAGANGPEEMSRPITMGVMPERTELSELPTPPIDDIMKSGQFESCLDNVDNSINKVAQDGGVSLVSIEEEGLGQQQLAKHPEGFVASMSTSHTEVQEVASKIVQSAIESAVTVVHCKEEQLNLQDLEEGTTGQNTSFQNIFISTEESSKYHPELEQQLVQTENKNKAGITVDLENKPSSTPESDLEKPVPVSKQEQPTVTSELILESIQPTPTLLFDTEQPLHTPQEKDESTKPLPTPQPETEQSVLTPQDVSTKTVPTTQPDTEQQLLIPEDVGTQPVPIPKPETEQSLLTPQDVETQPVPTSQLQTEQPLLTPQDVETQPFLTAQLAPQDVETQPVPTSQLETEQPLLTPQDVKRQPVLTAQPETEQPLFTSQDIETQLVPTSQLEIEQSLLTPQDVETQPFPTTQLAPQDVEIQPVPTSQLETEQPLLTPQDVETQPVPTSQPETEQPLFTSQDVETQLVPTSQLEIEQSLLTPQDVETQPVPTSQLETEQPLLTPQDVETQLEPTSQLEIEQSLLTQQDVETQPVLAAQPETEQPLFTSQDVETQLEPSSQLETEQSLLTPQDVSTQPVPTAQLETEQQILTPQDVSTQPVPILQPETEQTMLTPQDVSIQLLPILQPEKETTQPILIPEKEPTQPVPVSQFEIELPAITSPEKPAQSLIASEFETEHSLHGIDEHILPSKVEPHQLLPIHSEIVQVKHDLTPYVSNSSEAQHLKPQDTLTVSFKEPSHLAVSSDNQVCPIQTEPQVIITNGIIEKPSSLELVDLKREDVPAVQQIVMSDLEEHQNVLAAKTLISSSQLGFVEKPSLLATKEADEVTELPKEVLTDKTKVELRVIPDALSGTKGIVEDVDSEKDGGWKYVTGKKNLEQVSSSKMKDVQKAAPPKSLTSSKTTNKSGIKANKLSQEINAKPKQPFSAPKSEKINVKQDRGKAMTKTSTTSRQQSFKENKTRQETNITSRLTRTPVLKKPAVTGTVTPASSAMKTVPSTPSSRLVSKPVSTGSTTERQKLVKAKPTPIPLSTPTIPQKCSDPTTVISSSSKTPKGLSGTSRTVGQKSATLSHTMQIKSEAAAKKPPVAKSSTLRNSDLFQSIQHNLP</sequence>
<feature type="region of interest" description="Disordered" evidence="5">
    <location>
        <begin position="1399"/>
        <end position="1520"/>
    </location>
</feature>
<feature type="compositionally biased region" description="Polar residues" evidence="5">
    <location>
        <begin position="840"/>
        <end position="879"/>
    </location>
</feature>
<dbReference type="RefSeq" id="XP_022239451.1">
    <property type="nucleotide sequence ID" value="XM_022383743.1"/>
</dbReference>
<evidence type="ECO:0000313" key="7">
    <source>
        <dbReference type="Proteomes" id="UP000694941"/>
    </source>
</evidence>
<evidence type="ECO:0000256" key="5">
    <source>
        <dbReference type="SAM" id="MobiDB-lite"/>
    </source>
</evidence>
<dbReference type="PANTHER" id="PTHR13832:SF818">
    <property type="entry name" value="SD03870P"/>
    <property type="match status" value="1"/>
</dbReference>
<dbReference type="InterPro" id="IPR000222">
    <property type="entry name" value="PP2C_BS"/>
</dbReference>
<dbReference type="Proteomes" id="UP000694941">
    <property type="component" value="Unplaced"/>
</dbReference>
<feature type="compositionally biased region" description="Polar residues" evidence="5">
    <location>
        <begin position="754"/>
        <end position="771"/>
    </location>
</feature>
<feature type="compositionally biased region" description="Polar residues" evidence="5">
    <location>
        <begin position="708"/>
        <end position="722"/>
    </location>
</feature>
<name>A0ABM1S746_LIMPO</name>
<evidence type="ECO:0000256" key="4">
    <source>
        <dbReference type="RuleBase" id="RU003465"/>
    </source>
</evidence>
<feature type="compositionally biased region" description="Polar residues" evidence="5">
    <location>
        <begin position="1453"/>
        <end position="1489"/>
    </location>
</feature>
<accession>A0ABM1S746</accession>
<comment type="similarity">
    <text evidence="4">Belongs to the PP2C family.</text>
</comment>
<feature type="compositionally biased region" description="Polar residues" evidence="5">
    <location>
        <begin position="785"/>
        <end position="798"/>
    </location>
</feature>
<feature type="region of interest" description="Disordered" evidence="5">
    <location>
        <begin position="896"/>
        <end position="920"/>
    </location>
</feature>
<keyword evidence="1" id="KW-0479">Metal-binding</keyword>
<feature type="compositionally biased region" description="Polar residues" evidence="5">
    <location>
        <begin position="1505"/>
        <end position="1520"/>
    </location>
</feature>
<feature type="compositionally biased region" description="Polar residues" evidence="5">
    <location>
        <begin position="956"/>
        <end position="991"/>
    </location>
</feature>
<feature type="region of interest" description="Disordered" evidence="5">
    <location>
        <begin position="410"/>
        <end position="433"/>
    </location>
</feature>
<evidence type="ECO:0000259" key="6">
    <source>
        <dbReference type="PROSITE" id="PS51746"/>
    </source>
</evidence>
<dbReference type="RefSeq" id="XP_022239450.1">
    <property type="nucleotide sequence ID" value="XM_022383742.1"/>
</dbReference>
<proteinExistence type="inferred from homology"/>
<feature type="compositionally biased region" description="Polar residues" evidence="5">
    <location>
        <begin position="1399"/>
        <end position="1428"/>
    </location>
</feature>
<dbReference type="InterPro" id="IPR036457">
    <property type="entry name" value="PPM-type-like_dom_sf"/>
</dbReference>
<protein>
    <submittedName>
        <fullName evidence="8 9">Protein P200-like isoform X1</fullName>
    </submittedName>
</protein>
<feature type="compositionally biased region" description="Polar residues" evidence="5">
    <location>
        <begin position="813"/>
        <end position="831"/>
    </location>
</feature>
<reference evidence="8 9" key="1">
    <citation type="submission" date="2025-05" db="UniProtKB">
        <authorList>
            <consortium name="RefSeq"/>
        </authorList>
    </citation>
    <scope>IDENTIFICATION</scope>
    <source>
        <tissue evidence="8 9">Muscle</tissue>
    </source>
</reference>
<dbReference type="InterPro" id="IPR015655">
    <property type="entry name" value="PP2C"/>
</dbReference>
<dbReference type="InterPro" id="IPR001932">
    <property type="entry name" value="PPM-type_phosphatase-like_dom"/>
</dbReference>
<dbReference type="PROSITE" id="PS01032">
    <property type="entry name" value="PPM_1"/>
    <property type="match status" value="1"/>
</dbReference>
<evidence type="ECO:0000313" key="9">
    <source>
        <dbReference type="RefSeq" id="XP_022239451.1"/>
    </source>
</evidence>
<dbReference type="SUPFAM" id="SSF81606">
    <property type="entry name" value="PP2C-like"/>
    <property type="match status" value="1"/>
</dbReference>
<feature type="compositionally biased region" description="Polar residues" evidence="5">
    <location>
        <begin position="1358"/>
        <end position="1367"/>
    </location>
</feature>
<keyword evidence="7" id="KW-1185">Reference proteome</keyword>
<feature type="domain" description="PPM-type phosphatase" evidence="6">
    <location>
        <begin position="83"/>
        <end position="340"/>
    </location>
</feature>
<dbReference type="PANTHER" id="PTHR13832">
    <property type="entry name" value="PROTEIN PHOSPHATASE 2C"/>
    <property type="match status" value="1"/>
</dbReference>
<dbReference type="SMART" id="SM00332">
    <property type="entry name" value="PP2Cc"/>
    <property type="match status" value="1"/>
</dbReference>
<organism evidence="7 9">
    <name type="scientific">Limulus polyphemus</name>
    <name type="common">Atlantic horseshoe crab</name>
    <dbReference type="NCBI Taxonomy" id="6850"/>
    <lineage>
        <taxon>Eukaryota</taxon>
        <taxon>Metazoa</taxon>
        <taxon>Ecdysozoa</taxon>
        <taxon>Arthropoda</taxon>
        <taxon>Chelicerata</taxon>
        <taxon>Merostomata</taxon>
        <taxon>Xiphosura</taxon>
        <taxon>Limulidae</taxon>
        <taxon>Limulus</taxon>
    </lineage>
</organism>
<evidence type="ECO:0000313" key="8">
    <source>
        <dbReference type="RefSeq" id="XP_022239450.1"/>
    </source>
</evidence>
<feature type="region of interest" description="Disordered" evidence="5">
    <location>
        <begin position="1294"/>
        <end position="1378"/>
    </location>
</feature>
<feature type="compositionally biased region" description="Low complexity" evidence="5">
    <location>
        <begin position="1490"/>
        <end position="1504"/>
    </location>
</feature>
<feature type="compositionally biased region" description="Low complexity" evidence="5">
    <location>
        <begin position="1309"/>
        <end position="1320"/>
    </location>
</feature>
<dbReference type="GeneID" id="106457731"/>
<feature type="region of interest" description="Disordered" evidence="5">
    <location>
        <begin position="949"/>
        <end position="991"/>
    </location>
</feature>